<dbReference type="SUPFAM" id="SSF48264">
    <property type="entry name" value="Cytochrome P450"/>
    <property type="match status" value="1"/>
</dbReference>
<dbReference type="PANTHER" id="PTHR24286:SF259">
    <property type="entry name" value="CYTOCHROME P450"/>
    <property type="match status" value="1"/>
</dbReference>
<dbReference type="GO" id="GO:0016705">
    <property type="term" value="F:oxidoreductase activity, acting on paired donors, with incorporation or reduction of molecular oxygen"/>
    <property type="evidence" value="ECO:0007669"/>
    <property type="project" value="InterPro"/>
</dbReference>
<evidence type="ECO:0000313" key="5">
    <source>
        <dbReference type="EMBL" id="OEL21626.1"/>
    </source>
</evidence>
<dbReference type="OrthoDB" id="1372046at2759"/>
<keyword evidence="1" id="KW-0479">Metal-binding</keyword>
<dbReference type="Gene3D" id="1.10.630.10">
    <property type="entry name" value="Cytochrome P450"/>
    <property type="match status" value="1"/>
</dbReference>
<feature type="transmembrane region" description="Helical" evidence="4">
    <location>
        <begin position="193"/>
        <end position="216"/>
    </location>
</feature>
<organism evidence="5 6">
    <name type="scientific">Dichanthelium oligosanthes</name>
    <dbReference type="NCBI Taxonomy" id="888268"/>
    <lineage>
        <taxon>Eukaryota</taxon>
        <taxon>Viridiplantae</taxon>
        <taxon>Streptophyta</taxon>
        <taxon>Embryophyta</taxon>
        <taxon>Tracheophyta</taxon>
        <taxon>Spermatophyta</taxon>
        <taxon>Magnoliopsida</taxon>
        <taxon>Liliopsida</taxon>
        <taxon>Poales</taxon>
        <taxon>Poaceae</taxon>
        <taxon>PACMAD clade</taxon>
        <taxon>Panicoideae</taxon>
        <taxon>Panicodae</taxon>
        <taxon>Paniceae</taxon>
        <taxon>Dichantheliinae</taxon>
        <taxon>Dichanthelium</taxon>
    </lineage>
</organism>
<feature type="non-terminal residue" evidence="5">
    <location>
        <position position="1"/>
    </location>
</feature>
<keyword evidence="2" id="KW-0408">Iron</keyword>
<dbReference type="AlphaFoldDB" id="A0A1E5V8Z3"/>
<keyword evidence="4" id="KW-0472">Membrane</keyword>
<dbReference type="STRING" id="888268.A0A1E5V8Z3"/>
<dbReference type="PANTHER" id="PTHR24286">
    <property type="entry name" value="CYTOCHROME P450 26"/>
    <property type="match status" value="1"/>
</dbReference>
<sequence length="285" mass="31869">LKVRPGVQNEPGWPASGSSSSRRASCSEAGVSGKESISSNDGTLHRYVRRLAARNFGLENLRGDFLVELSGTIASSLQAWAAEPSIEVKESISNMIFDMTASKLIGFDVERARELRSNFESFFQGMIAFPVYVPGTTFYQCMQKRRKVQNVLKDVLKERLSTPEKRHGDLLDIVVNDLRSEKSVADEIFTIDAIAALLFASFATIASTLTVGMKLLTNAIRLFHMKVMNEMTRVSNVAPGIFRKTFKDVQALLQNTWREIKGGNVQRVTEIVFPESYHMQLLPRT</sequence>
<dbReference type="GO" id="GO:0004497">
    <property type="term" value="F:monooxygenase activity"/>
    <property type="evidence" value="ECO:0007669"/>
    <property type="project" value="InterPro"/>
</dbReference>
<gene>
    <name evidence="5" type="ORF">BAE44_0017357</name>
</gene>
<keyword evidence="6" id="KW-1185">Reference proteome</keyword>
<accession>A0A1E5V8Z3</accession>
<dbReference type="Proteomes" id="UP000095767">
    <property type="component" value="Unassembled WGS sequence"/>
</dbReference>
<evidence type="ECO:0000313" key="6">
    <source>
        <dbReference type="Proteomes" id="UP000095767"/>
    </source>
</evidence>
<evidence type="ECO:0000256" key="3">
    <source>
        <dbReference type="SAM" id="MobiDB-lite"/>
    </source>
</evidence>
<dbReference type="GO" id="GO:0005506">
    <property type="term" value="F:iron ion binding"/>
    <property type="evidence" value="ECO:0007669"/>
    <property type="project" value="InterPro"/>
</dbReference>
<feature type="compositionally biased region" description="Low complexity" evidence="3">
    <location>
        <begin position="15"/>
        <end position="27"/>
    </location>
</feature>
<reference evidence="5 6" key="1">
    <citation type="submission" date="2016-09" db="EMBL/GenBank/DDBJ databases">
        <title>The draft genome of Dichanthelium oligosanthes: A C3 panicoid grass species.</title>
        <authorList>
            <person name="Studer A.J."/>
            <person name="Schnable J.C."/>
            <person name="Brutnell T.P."/>
        </authorList>
    </citation>
    <scope>NUCLEOTIDE SEQUENCE [LARGE SCALE GENOMIC DNA]</scope>
    <source>
        <strain evidence="6">cv. Kellogg 1175</strain>
        <tissue evidence="5">Leaf</tissue>
    </source>
</reference>
<keyword evidence="4" id="KW-1133">Transmembrane helix</keyword>
<evidence type="ECO:0000256" key="2">
    <source>
        <dbReference type="ARBA" id="ARBA00023004"/>
    </source>
</evidence>
<dbReference type="GO" id="GO:0016125">
    <property type="term" value="P:sterol metabolic process"/>
    <property type="evidence" value="ECO:0007669"/>
    <property type="project" value="TreeGrafter"/>
</dbReference>
<feature type="region of interest" description="Disordered" evidence="3">
    <location>
        <begin position="1"/>
        <end position="38"/>
    </location>
</feature>
<dbReference type="GO" id="GO:0010268">
    <property type="term" value="P:brassinosteroid homeostasis"/>
    <property type="evidence" value="ECO:0007669"/>
    <property type="project" value="TreeGrafter"/>
</dbReference>
<protein>
    <submittedName>
        <fullName evidence="5">Cytochrome P450 87A3</fullName>
    </submittedName>
</protein>
<dbReference type="InterPro" id="IPR036396">
    <property type="entry name" value="Cyt_P450_sf"/>
</dbReference>
<name>A0A1E5V8Z3_9POAL</name>
<evidence type="ECO:0000256" key="1">
    <source>
        <dbReference type="ARBA" id="ARBA00022723"/>
    </source>
</evidence>
<evidence type="ECO:0000256" key="4">
    <source>
        <dbReference type="SAM" id="Phobius"/>
    </source>
</evidence>
<comment type="caution">
    <text evidence="5">The sequence shown here is derived from an EMBL/GenBank/DDBJ whole genome shotgun (WGS) entry which is preliminary data.</text>
</comment>
<proteinExistence type="predicted"/>
<dbReference type="EMBL" id="LWDX02047511">
    <property type="protein sequence ID" value="OEL21626.1"/>
    <property type="molecule type" value="Genomic_DNA"/>
</dbReference>
<dbReference type="GO" id="GO:0016132">
    <property type="term" value="P:brassinosteroid biosynthetic process"/>
    <property type="evidence" value="ECO:0007669"/>
    <property type="project" value="TreeGrafter"/>
</dbReference>
<dbReference type="GO" id="GO:0020037">
    <property type="term" value="F:heme binding"/>
    <property type="evidence" value="ECO:0007669"/>
    <property type="project" value="InterPro"/>
</dbReference>
<keyword evidence="4" id="KW-0812">Transmembrane</keyword>